<dbReference type="InterPro" id="IPR015910">
    <property type="entry name" value="I/U_nuclsd_hydro_CS"/>
</dbReference>
<dbReference type="RefSeq" id="XP_022094644.1">
    <property type="nucleotide sequence ID" value="XM_022238952.1"/>
</dbReference>
<reference evidence="6" key="1">
    <citation type="submission" date="2025-08" db="UniProtKB">
        <authorList>
            <consortium name="RefSeq"/>
        </authorList>
    </citation>
    <scope>IDENTIFICATION</scope>
</reference>
<gene>
    <name evidence="6" type="primary">LOC110981408</name>
</gene>
<dbReference type="PANTHER" id="PTHR46190:SF1">
    <property type="entry name" value="SI:CH211-201H21.5"/>
    <property type="match status" value="1"/>
</dbReference>
<dbReference type="Gene3D" id="3.90.245.10">
    <property type="entry name" value="Ribonucleoside hydrolase-like"/>
    <property type="match status" value="1"/>
</dbReference>
<dbReference type="KEGG" id="aplc:110981408"/>
<evidence type="ECO:0000259" key="4">
    <source>
        <dbReference type="Pfam" id="PF01156"/>
    </source>
</evidence>
<protein>
    <submittedName>
        <fullName evidence="6">Inosine-uridine preferring nucleoside hydrolase-like isoform X1</fullName>
    </submittedName>
</protein>
<dbReference type="GeneID" id="110981408"/>
<dbReference type="Pfam" id="PF01156">
    <property type="entry name" value="IU_nuc_hydro"/>
    <property type="match status" value="1"/>
</dbReference>
<keyword evidence="5" id="KW-1185">Reference proteome</keyword>
<organism evidence="5 6">
    <name type="scientific">Acanthaster planci</name>
    <name type="common">Crown-of-thorns starfish</name>
    <dbReference type="NCBI Taxonomy" id="133434"/>
    <lineage>
        <taxon>Eukaryota</taxon>
        <taxon>Metazoa</taxon>
        <taxon>Echinodermata</taxon>
        <taxon>Eleutherozoa</taxon>
        <taxon>Asterozoa</taxon>
        <taxon>Asteroidea</taxon>
        <taxon>Valvatacea</taxon>
        <taxon>Valvatida</taxon>
        <taxon>Acanthasteridae</taxon>
        <taxon>Acanthaster</taxon>
    </lineage>
</organism>
<dbReference type="GO" id="GO:0016799">
    <property type="term" value="F:hydrolase activity, hydrolyzing N-glycosyl compounds"/>
    <property type="evidence" value="ECO:0007669"/>
    <property type="project" value="InterPro"/>
</dbReference>
<dbReference type="AlphaFoldDB" id="A0A8B7YN06"/>
<proteinExistence type="inferred from homology"/>
<sequence length="350" mass="37699">MFLSTTIPVFTQADAAHVCLPNQVTSSRRSVEMAEKLPMIIDCDPGIDDAVAIMMALSQPSVDLLAITCVAGNTHLENVLLNALRVLRVCDRLDIPVYRGAGVPLLNLSSKSNAQHVHGSDGLGGVPDPDPPSLDLVQSEHAVHAMLRLTKEHPGQVTMLAIGPLTNLALAIRLDPGFTGRLKKLVIMGGNTEGYGNITDTAEFNFFADPEAAHIVLSSVQCPTVVVAWETCLRNGLSWEWFDAWIAKQSPRAIFVSAILREFVSRLQNTLRSKNLILCDGLAMAAAVNPSAVMESKRMSVHVELRGTTTRGQMVPVIKNVQGLAVGPTVEVVKKCDTDIFAAMCDKATD</sequence>
<keyword evidence="2" id="KW-0378">Hydrolase</keyword>
<dbReference type="CDD" id="cd02649">
    <property type="entry name" value="nuc_hydro_CeIAG"/>
    <property type="match status" value="1"/>
</dbReference>
<dbReference type="InterPro" id="IPR001910">
    <property type="entry name" value="Inosine/uridine_hydrolase_dom"/>
</dbReference>
<evidence type="ECO:0000256" key="3">
    <source>
        <dbReference type="ARBA" id="ARBA00023295"/>
    </source>
</evidence>
<dbReference type="SUPFAM" id="SSF53590">
    <property type="entry name" value="Nucleoside hydrolase"/>
    <property type="match status" value="1"/>
</dbReference>
<dbReference type="OrthoDB" id="432381at2759"/>
<dbReference type="InterPro" id="IPR052775">
    <property type="entry name" value="IUN_hydrolase"/>
</dbReference>
<evidence type="ECO:0000256" key="2">
    <source>
        <dbReference type="ARBA" id="ARBA00022801"/>
    </source>
</evidence>
<name>A0A8B7YN06_ACAPL</name>
<dbReference type="PANTHER" id="PTHR46190">
    <property type="entry name" value="SI:CH211-201H21.5-RELATED"/>
    <property type="match status" value="1"/>
</dbReference>
<keyword evidence="3" id="KW-0326">Glycosidase</keyword>
<dbReference type="Proteomes" id="UP000694845">
    <property type="component" value="Unplaced"/>
</dbReference>
<comment type="similarity">
    <text evidence="1">Belongs to the IUNH family.</text>
</comment>
<dbReference type="PROSITE" id="PS01247">
    <property type="entry name" value="IUNH"/>
    <property type="match status" value="1"/>
</dbReference>
<evidence type="ECO:0000256" key="1">
    <source>
        <dbReference type="ARBA" id="ARBA00009176"/>
    </source>
</evidence>
<dbReference type="InterPro" id="IPR036452">
    <property type="entry name" value="Ribo_hydro-like"/>
</dbReference>
<evidence type="ECO:0000313" key="6">
    <source>
        <dbReference type="RefSeq" id="XP_022094644.1"/>
    </source>
</evidence>
<feature type="domain" description="Inosine/uridine-preferring nucleoside hydrolase" evidence="4">
    <location>
        <begin position="39"/>
        <end position="341"/>
    </location>
</feature>
<accession>A0A8B7YN06</accession>
<evidence type="ECO:0000313" key="5">
    <source>
        <dbReference type="Proteomes" id="UP000694845"/>
    </source>
</evidence>